<evidence type="ECO:0000256" key="1">
    <source>
        <dbReference type="SAM" id="Phobius"/>
    </source>
</evidence>
<reference evidence="2 3" key="1">
    <citation type="journal article" date="2013" name="Genome Biol.">
        <title>Genome of Acanthamoeba castellanii highlights extensive lateral gene transfer and early evolution of tyrosine kinase signaling.</title>
        <authorList>
            <person name="Clarke M."/>
            <person name="Lohan A.J."/>
            <person name="Liu B."/>
            <person name="Lagkouvardos I."/>
            <person name="Roy S."/>
            <person name="Zafar N."/>
            <person name="Bertelli C."/>
            <person name="Schilde C."/>
            <person name="Kianianmomeni A."/>
            <person name="Burglin T.R."/>
            <person name="Frech C."/>
            <person name="Turcotte B."/>
            <person name="Kopec K.O."/>
            <person name="Synnott J.M."/>
            <person name="Choo C."/>
            <person name="Paponov I."/>
            <person name="Finkler A."/>
            <person name="Soon Heng Tan C."/>
            <person name="Hutchins A.P."/>
            <person name="Weinmeier T."/>
            <person name="Rattei T."/>
            <person name="Chu J.S."/>
            <person name="Gimenez G."/>
            <person name="Irimia M."/>
            <person name="Rigden D.J."/>
            <person name="Fitzpatrick D.A."/>
            <person name="Lorenzo-Morales J."/>
            <person name="Bateman A."/>
            <person name="Chiu C.H."/>
            <person name="Tang P."/>
            <person name="Hegemann P."/>
            <person name="Fromm H."/>
            <person name="Raoult D."/>
            <person name="Greub G."/>
            <person name="Miranda-Saavedra D."/>
            <person name="Chen N."/>
            <person name="Nash P."/>
            <person name="Ginger M.L."/>
            <person name="Horn M."/>
            <person name="Schaap P."/>
            <person name="Caler L."/>
            <person name="Loftus B."/>
        </authorList>
    </citation>
    <scope>NUCLEOTIDE SEQUENCE [LARGE SCALE GENOMIC DNA]</scope>
    <source>
        <strain evidence="2 3">Neff</strain>
    </source>
</reference>
<name>L8H2V9_ACACF</name>
<dbReference type="RefSeq" id="XP_004341626.1">
    <property type="nucleotide sequence ID" value="XM_004341578.1"/>
</dbReference>
<gene>
    <name evidence="2" type="ORF">ACA1_269820</name>
</gene>
<dbReference type="GeneID" id="14920325"/>
<proteinExistence type="predicted"/>
<keyword evidence="1" id="KW-1133">Transmembrane helix</keyword>
<dbReference type="Proteomes" id="UP000011083">
    <property type="component" value="Unassembled WGS sequence"/>
</dbReference>
<keyword evidence="3" id="KW-1185">Reference proteome</keyword>
<keyword evidence="1" id="KW-0812">Transmembrane</keyword>
<protein>
    <submittedName>
        <fullName evidence="2">Uncharacterized protein</fullName>
    </submittedName>
</protein>
<dbReference type="AlphaFoldDB" id="L8H2V9"/>
<feature type="transmembrane region" description="Helical" evidence="1">
    <location>
        <begin position="57"/>
        <end position="83"/>
    </location>
</feature>
<sequence length="280" mass="31181">MDRFRALPEGELSDSQKLRRDVELLKDIDGAHTQTVFMLQDLIEFQLWGLRDLRKDVVLQTLTVVQFALVVMDAVLFSVLTIGSGVKQYYPFLVVYPLLALLAGLWLVELCLGPCWRAGCCARAMACRPDDRRSLYVTEVVVLLFFLLLLLLLSLFNLGWTLYQFDDDEDEGGVASHDYRQLLWVDVALSAGSLVVSLAALSRYARLLGPFCCQGDGRAAAARAAAAAPARAGADDDVEMQPVVARGPEPRIPRTAAYCVVDLQHREEDEEEEEQPLNAY</sequence>
<dbReference type="VEuPathDB" id="AmoebaDB:ACA1_269820"/>
<feature type="transmembrane region" description="Helical" evidence="1">
    <location>
        <begin position="182"/>
        <end position="201"/>
    </location>
</feature>
<evidence type="ECO:0000313" key="3">
    <source>
        <dbReference type="Proteomes" id="UP000011083"/>
    </source>
</evidence>
<accession>L8H2V9</accession>
<dbReference type="KEGG" id="acan:ACA1_269820"/>
<dbReference type="EMBL" id="KB007933">
    <property type="protein sequence ID" value="ELR19540.1"/>
    <property type="molecule type" value="Genomic_DNA"/>
</dbReference>
<keyword evidence="1" id="KW-0472">Membrane</keyword>
<organism evidence="2 3">
    <name type="scientific">Acanthamoeba castellanii (strain ATCC 30010 / Neff)</name>
    <dbReference type="NCBI Taxonomy" id="1257118"/>
    <lineage>
        <taxon>Eukaryota</taxon>
        <taxon>Amoebozoa</taxon>
        <taxon>Discosea</taxon>
        <taxon>Longamoebia</taxon>
        <taxon>Centramoebida</taxon>
        <taxon>Acanthamoebidae</taxon>
        <taxon>Acanthamoeba</taxon>
    </lineage>
</organism>
<feature type="transmembrane region" description="Helical" evidence="1">
    <location>
        <begin position="135"/>
        <end position="162"/>
    </location>
</feature>
<evidence type="ECO:0000313" key="2">
    <source>
        <dbReference type="EMBL" id="ELR19540.1"/>
    </source>
</evidence>